<dbReference type="RefSeq" id="WP_156529000.1">
    <property type="nucleotide sequence ID" value="NZ_FCOK02000049.1"/>
</dbReference>
<evidence type="ECO:0000313" key="1">
    <source>
        <dbReference type="EMBL" id="SAL55252.1"/>
    </source>
</evidence>
<evidence type="ECO:0000313" key="2">
    <source>
        <dbReference type="Proteomes" id="UP000054683"/>
    </source>
</evidence>
<proteinExistence type="predicted"/>
<dbReference type="OrthoDB" id="6398536at2"/>
<gene>
    <name evidence="1" type="ORF">AWB69_05904</name>
</gene>
<reference evidence="1 2" key="1">
    <citation type="submission" date="2016-01" db="EMBL/GenBank/DDBJ databases">
        <authorList>
            <person name="Oliw E.H."/>
        </authorList>
    </citation>
    <scope>NUCLEOTIDE SEQUENCE [LARGE SCALE GENOMIC DNA]</scope>
    <source>
        <strain evidence="1">LMG 27134</strain>
    </source>
</reference>
<name>A0A158IF58_9BURK</name>
<protein>
    <submittedName>
        <fullName evidence="1">Uncharacterized protein</fullName>
    </submittedName>
</protein>
<dbReference type="Proteomes" id="UP000054683">
    <property type="component" value="Unassembled WGS sequence"/>
</dbReference>
<dbReference type="EMBL" id="FCOK02000049">
    <property type="protein sequence ID" value="SAL55252.1"/>
    <property type="molecule type" value="Genomic_DNA"/>
</dbReference>
<organism evidence="1 2">
    <name type="scientific">Caballeronia udeis</name>
    <dbReference type="NCBI Taxonomy" id="1232866"/>
    <lineage>
        <taxon>Bacteria</taxon>
        <taxon>Pseudomonadati</taxon>
        <taxon>Pseudomonadota</taxon>
        <taxon>Betaproteobacteria</taxon>
        <taxon>Burkholderiales</taxon>
        <taxon>Burkholderiaceae</taxon>
        <taxon>Caballeronia</taxon>
    </lineage>
</organism>
<dbReference type="AlphaFoldDB" id="A0A158IF58"/>
<accession>A0A158IF58</accession>
<sequence>MKHPMAVYSLQELHRSLVQTTLRTESPDSSVGDTSLRLFIRQPFTESGESQQRLIEQILQIIDTANDPRCPFNYLTGTSAESADTFRESFERNRHLPFTPKNFRDYRLKLLDQADALINIRVGMSESSAFELSYHIFKGQCSPILFLVWKHAPIKTTLIRELDDLCEVTYLEFECADELRAGIHGFFHMLSTRRAAQNAVLREKMI</sequence>